<name>A0AC34QGD6_9BILA</name>
<proteinExistence type="predicted"/>
<protein>
    <submittedName>
        <fullName evidence="2">Uncharacterized protein</fullName>
    </submittedName>
</protein>
<reference evidence="2" key="1">
    <citation type="submission" date="2022-11" db="UniProtKB">
        <authorList>
            <consortium name="WormBaseParasite"/>
        </authorList>
    </citation>
    <scope>IDENTIFICATION</scope>
</reference>
<organism evidence="1 2">
    <name type="scientific">Panagrolaimus sp. JU765</name>
    <dbReference type="NCBI Taxonomy" id="591449"/>
    <lineage>
        <taxon>Eukaryota</taxon>
        <taxon>Metazoa</taxon>
        <taxon>Ecdysozoa</taxon>
        <taxon>Nematoda</taxon>
        <taxon>Chromadorea</taxon>
        <taxon>Rhabditida</taxon>
        <taxon>Tylenchina</taxon>
        <taxon>Panagrolaimomorpha</taxon>
        <taxon>Panagrolaimoidea</taxon>
        <taxon>Panagrolaimidae</taxon>
        <taxon>Panagrolaimus</taxon>
    </lineage>
</organism>
<dbReference type="WBParaSite" id="JU765_v2.g16116.t1">
    <property type="protein sequence ID" value="JU765_v2.g16116.t1"/>
    <property type="gene ID" value="JU765_v2.g16116"/>
</dbReference>
<accession>A0AC34QGD6</accession>
<dbReference type="Proteomes" id="UP000887576">
    <property type="component" value="Unplaced"/>
</dbReference>
<evidence type="ECO:0000313" key="2">
    <source>
        <dbReference type="WBParaSite" id="JU765_v2.g16116.t1"/>
    </source>
</evidence>
<evidence type="ECO:0000313" key="1">
    <source>
        <dbReference type="Proteomes" id="UP000887576"/>
    </source>
</evidence>
<sequence>MKIPNLSVINHNYGDYDQNWSRKQRSTDAVSLETRHRIGSPKRIYPGTKKKIFDGHRRNRQQILSFLWQ</sequence>